<feature type="transmembrane region" description="Helical" evidence="2">
    <location>
        <begin position="67"/>
        <end position="90"/>
    </location>
</feature>
<feature type="compositionally biased region" description="Basic and acidic residues" evidence="1">
    <location>
        <begin position="198"/>
        <end position="207"/>
    </location>
</feature>
<feature type="compositionally biased region" description="Basic and acidic residues" evidence="1">
    <location>
        <begin position="365"/>
        <end position="377"/>
    </location>
</feature>
<keyword evidence="2" id="KW-0472">Membrane</keyword>
<evidence type="ECO:0000256" key="2">
    <source>
        <dbReference type="SAM" id="Phobius"/>
    </source>
</evidence>
<feature type="region of interest" description="Disordered" evidence="1">
    <location>
        <begin position="284"/>
        <end position="316"/>
    </location>
</feature>
<dbReference type="PANTHER" id="PTHR21579">
    <property type="entry name" value="PROTEIN TINCAR"/>
    <property type="match status" value="1"/>
</dbReference>
<feature type="compositionally biased region" description="Polar residues" evidence="1">
    <location>
        <begin position="378"/>
        <end position="390"/>
    </location>
</feature>
<feature type="non-terminal residue" evidence="3">
    <location>
        <position position="1"/>
    </location>
</feature>
<feature type="region of interest" description="Disordered" evidence="1">
    <location>
        <begin position="776"/>
        <end position="817"/>
    </location>
</feature>
<feature type="region of interest" description="Disordered" evidence="1">
    <location>
        <begin position="665"/>
        <end position="700"/>
    </location>
</feature>
<keyword evidence="2" id="KW-0812">Transmembrane</keyword>
<evidence type="ECO:0000256" key="1">
    <source>
        <dbReference type="SAM" id="MobiDB-lite"/>
    </source>
</evidence>
<dbReference type="Proteomes" id="UP001497623">
    <property type="component" value="Unassembled WGS sequence"/>
</dbReference>
<evidence type="ECO:0000313" key="3">
    <source>
        <dbReference type="EMBL" id="CAL4158417.1"/>
    </source>
</evidence>
<feature type="compositionally biased region" description="Polar residues" evidence="1">
    <location>
        <begin position="217"/>
        <end position="229"/>
    </location>
</feature>
<feature type="compositionally biased region" description="Pro residues" evidence="1">
    <location>
        <begin position="288"/>
        <end position="300"/>
    </location>
</feature>
<evidence type="ECO:0000313" key="4">
    <source>
        <dbReference type="Proteomes" id="UP001497623"/>
    </source>
</evidence>
<organism evidence="3 4">
    <name type="scientific">Meganyctiphanes norvegica</name>
    <name type="common">Northern krill</name>
    <name type="synonym">Thysanopoda norvegica</name>
    <dbReference type="NCBI Taxonomy" id="48144"/>
    <lineage>
        <taxon>Eukaryota</taxon>
        <taxon>Metazoa</taxon>
        <taxon>Ecdysozoa</taxon>
        <taxon>Arthropoda</taxon>
        <taxon>Crustacea</taxon>
        <taxon>Multicrustacea</taxon>
        <taxon>Malacostraca</taxon>
        <taxon>Eumalacostraca</taxon>
        <taxon>Eucarida</taxon>
        <taxon>Euphausiacea</taxon>
        <taxon>Euphausiidae</taxon>
        <taxon>Meganyctiphanes</taxon>
    </lineage>
</organism>
<feature type="transmembrane region" description="Helical" evidence="2">
    <location>
        <begin position="102"/>
        <end position="125"/>
    </location>
</feature>
<feature type="compositionally biased region" description="Polar residues" evidence="1">
    <location>
        <begin position="347"/>
        <end position="357"/>
    </location>
</feature>
<feature type="region of interest" description="Disordered" evidence="1">
    <location>
        <begin position="198"/>
        <end position="254"/>
    </location>
</feature>
<reference evidence="3 4" key="1">
    <citation type="submission" date="2024-05" db="EMBL/GenBank/DDBJ databases">
        <authorList>
            <person name="Wallberg A."/>
        </authorList>
    </citation>
    <scope>NUCLEOTIDE SEQUENCE [LARGE SCALE GENOMIC DNA]</scope>
</reference>
<name>A0AAV2S5P0_MEGNR</name>
<keyword evidence="4" id="KW-1185">Reference proteome</keyword>
<dbReference type="AlphaFoldDB" id="A0AAV2S5P0"/>
<feature type="compositionally biased region" description="Low complexity" evidence="1">
    <location>
        <begin position="666"/>
        <end position="688"/>
    </location>
</feature>
<feature type="region of interest" description="Disordered" evidence="1">
    <location>
        <begin position="329"/>
        <end position="450"/>
    </location>
</feature>
<protein>
    <submittedName>
        <fullName evidence="3">Uncharacterized protein</fullName>
    </submittedName>
</protein>
<gene>
    <name evidence="3" type="ORF">MNOR_LOCUS32084</name>
</gene>
<proteinExistence type="predicted"/>
<dbReference type="InterPro" id="IPR053291">
    <property type="entry name" value="Ommatidial_diff-associated"/>
</dbReference>
<feature type="transmembrane region" description="Helical" evidence="2">
    <location>
        <begin position="12"/>
        <end position="38"/>
    </location>
</feature>
<accession>A0AAV2S5P0</accession>
<dbReference type="PANTHER" id="PTHR21579:SF20">
    <property type="entry name" value="PROTEIN TINCAR"/>
    <property type="match status" value="1"/>
</dbReference>
<keyword evidence="2" id="KW-1133">Transmembrane helix</keyword>
<comment type="caution">
    <text evidence="3">The sequence shown here is derived from an EMBL/GenBank/DDBJ whole genome shotgun (WGS) entry which is preliminary data.</text>
</comment>
<dbReference type="EMBL" id="CAXKWB010042739">
    <property type="protein sequence ID" value="CAL4158417.1"/>
    <property type="molecule type" value="Genomic_DNA"/>
</dbReference>
<feature type="compositionally biased region" description="Basic and acidic residues" evidence="1">
    <location>
        <begin position="239"/>
        <end position="251"/>
    </location>
</feature>
<sequence>EVSLFTGESFILTLPATVFMQVVAVIVITSSASSVYFYGYQKFTQFLTKSQQRYHISFDGKTADLHIWGPHCAALCVLVGMIIFNGPLLWDLSTLYRGSLDAVVLASIVTTITHIIAWIVLWLGFTLKVKWTFNLRVTVARACVSSARSIKLVSDVELMTTKDIATKTPLLVIGGGKAYAITDQMPAKSIMNVVHKTREEKKNKGQEEEIYWLRPSQPENSLSNASSATKPKVTFQEEENLHSASSKEDLSHSPLLQTETYSKSHALSESEEDVAAGDYAFLHQARPMEPPPPPPLPKQLPPAQTTKQDNLPRYVDRNQIVSFRRVIDELPSPPPLHNHIDALGNLTPRSTRSTDSGMPQEEQQSEQHSEQHSERSDTYSTTSSNTQQFAEISEESGIHSGATDAVLNKSNSDDDLSQLPPDPNLLLNSPRSMSQLYPIGSPGSVKKHPPVIYPANQSTLVINRQKNSALDVKPPEDPIYGTRQLTSFTDKKKEGIYGTRIQGQEGIYGTRSQNSIYGIRNQSQESIYGIRNQAKEGIYGTRNQSQEGIYGTRNQSKEGIYGTRNQYKEGIYGARNQSHEGIYGTKNQSKEGMYDSNTQTKEGIYGSKIKPQEKIYGTRNQVQEKIYGPRVLFSISEQQLHKQGNENEGPKNMLSEGQNNFHSFQSIASSGYNSGANASSSSDISSNSPVPPAMPLQSQNQGIYGNKIQNSKGIYGQIGSRNLSQSTSGIYGRTKAQGIPQAPQIPLPPIPGNNATLPKSQNNHISIYDSVTLQRIPRPPAEQQSIYGTGRRPGPNQVKSFKPHYQVTGGMKYNPDR</sequence>